<protein>
    <recommendedName>
        <fullName evidence="1">Tail specific protease domain-containing protein</fullName>
    </recommendedName>
</protein>
<dbReference type="AlphaFoldDB" id="A0A644XR70"/>
<dbReference type="Pfam" id="PF03572">
    <property type="entry name" value="Peptidase_S41"/>
    <property type="match status" value="1"/>
</dbReference>
<sequence length="485" mass="55895">MLMINKVFFILVICLCHISMIYCQTLTKDQMLEDLNFMESKIKQYYIPLPLLENRTGVCFVEEFNFLKSKITKDEPIENFVELVRQGLNIINDPHSQIVRKDQIKWYVPNSYLSAVGNVTLKDTISADYFHSLVSDTIYSKIKCQILVKYINGSYYNVRPFGYENLIVDSGEQITAIDGVPMNDFVNKYRNMMLFTSWDPILKQWFCESFKVSLPLIGKTQFTLTVGGKDLKLDCGKPLTILSREFTKSYSPQVYLIDNNILYIRMPMMMNVDWYREELLKKYTPDVKKIIIDIRDNGGGDDSVWQDLLKVIINKPLTYQYKVQIPNNDTLIHCVHSFGDIRRIGNNVYVESDRVIEPDSNSINYDGKIYILQNKYTFSAAAALSSVAWQNPDLILVGEPTVTISGYTFPAIMFKLPNSQVVFNLAFSCDAVGGSSNPFMDKVEVQIAEDADIKGYVDKIMNYDYYGLDYIMNKDKLIKYIKSVH</sequence>
<organism evidence="2">
    <name type="scientific">bioreactor metagenome</name>
    <dbReference type="NCBI Taxonomy" id="1076179"/>
    <lineage>
        <taxon>unclassified sequences</taxon>
        <taxon>metagenomes</taxon>
        <taxon>ecological metagenomes</taxon>
    </lineage>
</organism>
<evidence type="ECO:0000313" key="2">
    <source>
        <dbReference type="EMBL" id="MPM16743.1"/>
    </source>
</evidence>
<dbReference type="EMBL" id="VSSQ01002668">
    <property type="protein sequence ID" value="MPM16743.1"/>
    <property type="molecule type" value="Genomic_DNA"/>
</dbReference>
<evidence type="ECO:0000259" key="1">
    <source>
        <dbReference type="Pfam" id="PF03572"/>
    </source>
</evidence>
<dbReference type="GO" id="GO:0008236">
    <property type="term" value="F:serine-type peptidase activity"/>
    <property type="evidence" value="ECO:0007669"/>
    <property type="project" value="InterPro"/>
</dbReference>
<name>A0A644XR70_9ZZZZ</name>
<gene>
    <name evidence="2" type="ORF">SDC9_63124</name>
</gene>
<dbReference type="InterPro" id="IPR029045">
    <property type="entry name" value="ClpP/crotonase-like_dom_sf"/>
</dbReference>
<comment type="caution">
    <text evidence="2">The sequence shown here is derived from an EMBL/GenBank/DDBJ whole genome shotgun (WGS) entry which is preliminary data.</text>
</comment>
<dbReference type="GO" id="GO:0006508">
    <property type="term" value="P:proteolysis"/>
    <property type="evidence" value="ECO:0007669"/>
    <property type="project" value="InterPro"/>
</dbReference>
<dbReference type="SUPFAM" id="SSF52096">
    <property type="entry name" value="ClpP/crotonase"/>
    <property type="match status" value="1"/>
</dbReference>
<dbReference type="Gene3D" id="3.90.226.10">
    <property type="entry name" value="2-enoyl-CoA Hydratase, Chain A, domain 1"/>
    <property type="match status" value="1"/>
</dbReference>
<dbReference type="InterPro" id="IPR005151">
    <property type="entry name" value="Tail-specific_protease"/>
</dbReference>
<accession>A0A644XR70</accession>
<dbReference type="Gene3D" id="1.20.920.70">
    <property type="match status" value="1"/>
</dbReference>
<reference evidence="2" key="1">
    <citation type="submission" date="2019-08" db="EMBL/GenBank/DDBJ databases">
        <authorList>
            <person name="Kucharzyk K."/>
            <person name="Murdoch R.W."/>
            <person name="Higgins S."/>
            <person name="Loffler F."/>
        </authorList>
    </citation>
    <scope>NUCLEOTIDE SEQUENCE</scope>
</reference>
<feature type="domain" description="Tail specific protease" evidence="1">
    <location>
        <begin position="260"/>
        <end position="403"/>
    </location>
</feature>
<proteinExistence type="predicted"/>